<keyword evidence="3 4" id="KW-0732">Signal</keyword>
<accession>A0ABV6B2A3</accession>
<comment type="subcellular location">
    <subcellularLocation>
        <location evidence="1">Cell envelope</location>
    </subcellularLocation>
</comment>
<dbReference type="InterPro" id="IPR028082">
    <property type="entry name" value="Peripla_BP_I"/>
</dbReference>
<dbReference type="InterPro" id="IPR025997">
    <property type="entry name" value="SBP_2_dom"/>
</dbReference>
<evidence type="ECO:0000313" key="7">
    <source>
        <dbReference type="Proteomes" id="UP001589733"/>
    </source>
</evidence>
<evidence type="ECO:0000256" key="3">
    <source>
        <dbReference type="ARBA" id="ARBA00022729"/>
    </source>
</evidence>
<feature type="domain" description="Periplasmic binding protein" evidence="5">
    <location>
        <begin position="33"/>
        <end position="282"/>
    </location>
</feature>
<evidence type="ECO:0000256" key="4">
    <source>
        <dbReference type="SAM" id="SignalP"/>
    </source>
</evidence>
<evidence type="ECO:0000313" key="6">
    <source>
        <dbReference type="EMBL" id="MFB9993897.1"/>
    </source>
</evidence>
<dbReference type="Pfam" id="PF13407">
    <property type="entry name" value="Peripla_BP_4"/>
    <property type="match status" value="1"/>
</dbReference>
<evidence type="ECO:0000256" key="1">
    <source>
        <dbReference type="ARBA" id="ARBA00004196"/>
    </source>
</evidence>
<dbReference type="RefSeq" id="WP_380013631.1">
    <property type="nucleotide sequence ID" value="NZ_JBHLYR010000058.1"/>
</dbReference>
<dbReference type="SUPFAM" id="SSF53822">
    <property type="entry name" value="Periplasmic binding protein-like I"/>
    <property type="match status" value="1"/>
</dbReference>
<keyword evidence="7" id="KW-1185">Reference proteome</keyword>
<comment type="similarity">
    <text evidence="2">Belongs to the bacterial solute-binding protein 2 family.</text>
</comment>
<dbReference type="PANTHER" id="PTHR46847:SF1">
    <property type="entry name" value="D-ALLOSE-BINDING PERIPLASMIC PROTEIN-RELATED"/>
    <property type="match status" value="1"/>
</dbReference>
<proteinExistence type="inferred from homology"/>
<feature type="chain" id="PRO_5045140351" evidence="4">
    <location>
        <begin position="28"/>
        <end position="322"/>
    </location>
</feature>
<dbReference type="Proteomes" id="UP001589733">
    <property type="component" value="Unassembled WGS sequence"/>
</dbReference>
<reference evidence="6 7" key="1">
    <citation type="submission" date="2024-09" db="EMBL/GenBank/DDBJ databases">
        <authorList>
            <person name="Sun Q."/>
            <person name="Mori K."/>
        </authorList>
    </citation>
    <scope>NUCLEOTIDE SEQUENCE [LARGE SCALE GENOMIC DNA]</scope>
    <source>
        <strain evidence="6 7">JCM 13503</strain>
    </source>
</reference>
<dbReference type="PANTHER" id="PTHR46847">
    <property type="entry name" value="D-ALLOSE-BINDING PERIPLASMIC PROTEIN-RELATED"/>
    <property type="match status" value="1"/>
</dbReference>
<sequence length="322" mass="34824">MTKFALRQSALRLTLLTAALSATSAFAQTKQIIGVSIPSADHGWTAGVVYHANQAKAQLQKLYPTAQIIVKTAKDANEQANQIQDLYTINKITALVILPQESAPLTRPIANLKAKGVFITVVDRGLTDPKAQNAYVAGDNNGFGRVSGEYISQQLGAAGGNVVVLRGITSVVDNQRNEAFQKAVAKNPKVKVLDSRYGNWNRDDAFKVMQDYLTRFPKIDAVWASDDDMAVGVLRAIQQAGRKDIKIVLGGAGMKEMVKRLIDGDSLIKANVTYPPSMIADAMRLTVESRVKGTPMAASTIIPSVLVTKANASKYYFPNSPF</sequence>
<gene>
    <name evidence="6" type="ORF">ACFFLM_18240</name>
</gene>
<evidence type="ECO:0000259" key="5">
    <source>
        <dbReference type="Pfam" id="PF13407"/>
    </source>
</evidence>
<dbReference type="Gene3D" id="3.40.50.2300">
    <property type="match status" value="2"/>
</dbReference>
<dbReference type="EMBL" id="JBHLYR010000058">
    <property type="protein sequence ID" value="MFB9993897.1"/>
    <property type="molecule type" value="Genomic_DNA"/>
</dbReference>
<organism evidence="6 7">
    <name type="scientific">Deinococcus oregonensis</name>
    <dbReference type="NCBI Taxonomy" id="1805970"/>
    <lineage>
        <taxon>Bacteria</taxon>
        <taxon>Thermotogati</taxon>
        <taxon>Deinococcota</taxon>
        <taxon>Deinococci</taxon>
        <taxon>Deinococcales</taxon>
        <taxon>Deinococcaceae</taxon>
        <taxon>Deinococcus</taxon>
    </lineage>
</organism>
<comment type="caution">
    <text evidence="6">The sequence shown here is derived from an EMBL/GenBank/DDBJ whole genome shotgun (WGS) entry which is preliminary data.</text>
</comment>
<name>A0ABV6B2A3_9DEIO</name>
<feature type="signal peptide" evidence="4">
    <location>
        <begin position="1"/>
        <end position="27"/>
    </location>
</feature>
<evidence type="ECO:0000256" key="2">
    <source>
        <dbReference type="ARBA" id="ARBA00007639"/>
    </source>
</evidence>
<protein>
    <submittedName>
        <fullName evidence="6">Substrate-binding domain-containing protein</fullName>
    </submittedName>
</protein>